<evidence type="ECO:0000256" key="4">
    <source>
        <dbReference type="ARBA" id="ARBA00013106"/>
    </source>
</evidence>
<comment type="cofactor">
    <cofactor evidence="2">
        <name>Mg(2+)</name>
        <dbReference type="ChEBI" id="CHEBI:18420"/>
    </cofactor>
</comment>
<dbReference type="GO" id="GO:0007165">
    <property type="term" value="P:signal transduction"/>
    <property type="evidence" value="ECO:0007669"/>
    <property type="project" value="TreeGrafter"/>
</dbReference>
<dbReference type="CDD" id="cd01639">
    <property type="entry name" value="IMPase"/>
    <property type="match status" value="1"/>
</dbReference>
<name>A0A381Q827_9ZZZZ</name>
<proteinExistence type="inferred from homology"/>
<dbReference type="FunFam" id="3.30.540.10:FF:000003">
    <property type="entry name" value="Inositol-1-monophosphatase"/>
    <property type="match status" value="1"/>
</dbReference>
<accession>A0A381Q827</accession>
<dbReference type="InterPro" id="IPR033942">
    <property type="entry name" value="IMPase"/>
</dbReference>
<dbReference type="EMBL" id="UINC01001190">
    <property type="protein sequence ID" value="SUZ73793.1"/>
    <property type="molecule type" value="Genomic_DNA"/>
</dbReference>
<dbReference type="Gene3D" id="3.40.190.80">
    <property type="match status" value="1"/>
</dbReference>
<reference evidence="8" key="1">
    <citation type="submission" date="2018-05" db="EMBL/GenBank/DDBJ databases">
        <authorList>
            <person name="Lanie J.A."/>
            <person name="Ng W.-L."/>
            <person name="Kazmierczak K.M."/>
            <person name="Andrzejewski T.M."/>
            <person name="Davidsen T.M."/>
            <person name="Wayne K.J."/>
            <person name="Tettelin H."/>
            <person name="Glass J.I."/>
            <person name="Rusch D."/>
            <person name="Podicherti R."/>
            <person name="Tsui H.-C.T."/>
            <person name="Winkler M.E."/>
        </authorList>
    </citation>
    <scope>NUCLEOTIDE SEQUENCE</scope>
</reference>
<keyword evidence="5" id="KW-0479">Metal-binding</keyword>
<evidence type="ECO:0000256" key="1">
    <source>
        <dbReference type="ARBA" id="ARBA00001033"/>
    </source>
</evidence>
<dbReference type="PROSITE" id="PS00630">
    <property type="entry name" value="IMP_2"/>
    <property type="match status" value="1"/>
</dbReference>
<keyword evidence="7" id="KW-0460">Magnesium</keyword>
<dbReference type="PRINTS" id="PR00377">
    <property type="entry name" value="IMPHPHTASES"/>
</dbReference>
<protein>
    <recommendedName>
        <fullName evidence="4">inositol-phosphate phosphatase</fullName>
        <ecNumber evidence="4">3.1.3.25</ecNumber>
    </recommendedName>
</protein>
<dbReference type="GO" id="GO:0046872">
    <property type="term" value="F:metal ion binding"/>
    <property type="evidence" value="ECO:0007669"/>
    <property type="project" value="UniProtKB-KW"/>
</dbReference>
<dbReference type="AlphaFoldDB" id="A0A381Q827"/>
<evidence type="ECO:0000256" key="5">
    <source>
        <dbReference type="ARBA" id="ARBA00022723"/>
    </source>
</evidence>
<evidence type="ECO:0000256" key="2">
    <source>
        <dbReference type="ARBA" id="ARBA00001946"/>
    </source>
</evidence>
<evidence type="ECO:0000256" key="3">
    <source>
        <dbReference type="ARBA" id="ARBA00009759"/>
    </source>
</evidence>
<evidence type="ECO:0000313" key="8">
    <source>
        <dbReference type="EMBL" id="SUZ73793.1"/>
    </source>
</evidence>
<organism evidence="8">
    <name type="scientific">marine metagenome</name>
    <dbReference type="NCBI Taxonomy" id="408172"/>
    <lineage>
        <taxon>unclassified sequences</taxon>
        <taxon>metagenomes</taxon>
        <taxon>ecological metagenomes</taxon>
    </lineage>
</organism>
<dbReference type="SUPFAM" id="SSF56655">
    <property type="entry name" value="Carbohydrate phosphatase"/>
    <property type="match status" value="1"/>
</dbReference>
<dbReference type="PANTHER" id="PTHR20854">
    <property type="entry name" value="INOSITOL MONOPHOSPHATASE"/>
    <property type="match status" value="1"/>
</dbReference>
<dbReference type="InterPro" id="IPR000760">
    <property type="entry name" value="Inositol_monophosphatase-like"/>
</dbReference>
<keyword evidence="6" id="KW-0378">Hydrolase</keyword>
<dbReference type="GO" id="GO:0008934">
    <property type="term" value="F:inositol monophosphate 1-phosphatase activity"/>
    <property type="evidence" value="ECO:0007669"/>
    <property type="project" value="InterPro"/>
</dbReference>
<dbReference type="InterPro" id="IPR020550">
    <property type="entry name" value="Inositol_monophosphatase_CS"/>
</dbReference>
<comment type="similarity">
    <text evidence="3">Belongs to the inositol monophosphatase superfamily.</text>
</comment>
<dbReference type="PROSITE" id="PS00629">
    <property type="entry name" value="IMP_1"/>
    <property type="match status" value="1"/>
</dbReference>
<dbReference type="PANTHER" id="PTHR20854:SF4">
    <property type="entry name" value="INOSITOL-1-MONOPHOSPHATASE-RELATED"/>
    <property type="match status" value="1"/>
</dbReference>
<dbReference type="Pfam" id="PF00459">
    <property type="entry name" value="Inositol_P"/>
    <property type="match status" value="1"/>
</dbReference>
<dbReference type="GO" id="GO:0046854">
    <property type="term" value="P:phosphatidylinositol phosphate biosynthetic process"/>
    <property type="evidence" value="ECO:0007669"/>
    <property type="project" value="InterPro"/>
</dbReference>
<sequence length="270" mass="29904">MTDLKSFAINLAREAGQLIVHYRNIESVKREFKDGLEMVTNADLEADQLIRKGIAKTFPDHLLLSEESSPDLGNLETLDAPVWIVDPIDGTVNYAHGHNHSAVSIAYSQDKQIRIGVVFNPFTNEMWVGEKGNGAFLNGESIRVAEEKELSRAIIATGFPYEKSELNIMIRRIEVVLKTCADIRRNGSAALDICWVACGRLDGYYESLSVWDFAAARLIALEAGAECGHFGLVPDGVDPQFYDRNLLIANPAIYPKLLALLRDADSQIDP</sequence>
<dbReference type="EC" id="3.1.3.25" evidence="4"/>
<dbReference type="GO" id="GO:0006020">
    <property type="term" value="P:inositol metabolic process"/>
    <property type="evidence" value="ECO:0007669"/>
    <property type="project" value="TreeGrafter"/>
</dbReference>
<evidence type="ECO:0000256" key="7">
    <source>
        <dbReference type="ARBA" id="ARBA00022842"/>
    </source>
</evidence>
<dbReference type="InterPro" id="IPR020583">
    <property type="entry name" value="Inositol_monoP_metal-BS"/>
</dbReference>
<comment type="catalytic activity">
    <reaction evidence="1">
        <text>a myo-inositol phosphate + H2O = myo-inositol + phosphate</text>
        <dbReference type="Rhea" id="RHEA:24056"/>
        <dbReference type="ChEBI" id="CHEBI:15377"/>
        <dbReference type="ChEBI" id="CHEBI:17268"/>
        <dbReference type="ChEBI" id="CHEBI:43474"/>
        <dbReference type="ChEBI" id="CHEBI:84139"/>
        <dbReference type="EC" id="3.1.3.25"/>
    </reaction>
</comment>
<evidence type="ECO:0000256" key="6">
    <source>
        <dbReference type="ARBA" id="ARBA00022801"/>
    </source>
</evidence>
<gene>
    <name evidence="8" type="ORF">METZ01_LOCUS26647</name>
</gene>
<dbReference type="Gene3D" id="3.30.540.10">
    <property type="entry name" value="Fructose-1,6-Bisphosphatase, subunit A, domain 1"/>
    <property type="match status" value="1"/>
</dbReference>